<dbReference type="InterPro" id="IPR018247">
    <property type="entry name" value="EF_Hand_1_Ca_BS"/>
</dbReference>
<proteinExistence type="predicted"/>
<evidence type="ECO:0000256" key="1">
    <source>
        <dbReference type="SAM" id="MobiDB-lite"/>
    </source>
</evidence>
<protein>
    <submittedName>
        <fullName evidence="2">Uncharacterized protein</fullName>
    </submittedName>
</protein>
<dbReference type="RefSeq" id="WP_105392967.1">
    <property type="nucleotide sequence ID" value="NZ_PUIQ01000051.1"/>
</dbReference>
<dbReference type="EMBL" id="PUIQ01000051">
    <property type="protein sequence ID" value="PQP12622.1"/>
    <property type="molecule type" value="Genomic_DNA"/>
</dbReference>
<accession>A0A2S8IDZ4</accession>
<name>A0A2S8IDZ4_BURCE</name>
<organism evidence="2 3">
    <name type="scientific">Burkholderia cepacia</name>
    <name type="common">Pseudomonas cepacia</name>
    <dbReference type="NCBI Taxonomy" id="292"/>
    <lineage>
        <taxon>Bacteria</taxon>
        <taxon>Pseudomonadati</taxon>
        <taxon>Pseudomonadota</taxon>
        <taxon>Betaproteobacteria</taxon>
        <taxon>Burkholderiales</taxon>
        <taxon>Burkholderiaceae</taxon>
        <taxon>Burkholderia</taxon>
        <taxon>Burkholderia cepacia complex</taxon>
    </lineage>
</organism>
<dbReference type="AlphaFoldDB" id="A0A2S8IDZ4"/>
<feature type="compositionally biased region" description="Low complexity" evidence="1">
    <location>
        <begin position="132"/>
        <end position="154"/>
    </location>
</feature>
<reference evidence="2 3" key="1">
    <citation type="submission" date="2018-02" db="EMBL/GenBank/DDBJ databases">
        <title>Draft genome sequencing of Burkholderia cepacia Y14-15.</title>
        <authorList>
            <person name="Zheng B.-X."/>
        </authorList>
    </citation>
    <scope>NUCLEOTIDE SEQUENCE [LARGE SCALE GENOMIC DNA]</scope>
    <source>
        <strain evidence="2 3">Y14-15</strain>
    </source>
</reference>
<gene>
    <name evidence="2" type="ORF">C5615_30235</name>
</gene>
<dbReference type="Proteomes" id="UP000238206">
    <property type="component" value="Unassembled WGS sequence"/>
</dbReference>
<dbReference type="PROSITE" id="PS00018">
    <property type="entry name" value="EF_HAND_1"/>
    <property type="match status" value="1"/>
</dbReference>
<feature type="region of interest" description="Disordered" evidence="1">
    <location>
        <begin position="128"/>
        <end position="154"/>
    </location>
</feature>
<feature type="region of interest" description="Disordered" evidence="1">
    <location>
        <begin position="27"/>
        <end position="55"/>
    </location>
</feature>
<sequence length="154" mass="16664">MAVKIDVDTVSSRLRLHVHNTDHIMPSTFKDTANHPIISRSGSVAPHGERPADTNADRLLSPHEIAIMMVLASEPRCRPGDPADLHCLAERGLVRLDTTSIAEAHASLSTHGRRIVLRLIEPGRTDQSRGEAVAAARRTTPVATSTARTHGLSH</sequence>
<evidence type="ECO:0000313" key="2">
    <source>
        <dbReference type="EMBL" id="PQP12622.1"/>
    </source>
</evidence>
<evidence type="ECO:0000313" key="3">
    <source>
        <dbReference type="Proteomes" id="UP000238206"/>
    </source>
</evidence>
<comment type="caution">
    <text evidence="2">The sequence shown here is derived from an EMBL/GenBank/DDBJ whole genome shotgun (WGS) entry which is preliminary data.</text>
</comment>